<proteinExistence type="predicted"/>
<feature type="compositionally biased region" description="Polar residues" evidence="2">
    <location>
        <begin position="100"/>
        <end position="111"/>
    </location>
</feature>
<evidence type="ECO:0008006" key="5">
    <source>
        <dbReference type="Google" id="ProtNLM"/>
    </source>
</evidence>
<accession>A0A0D1VN61</accession>
<sequence length="709" mass="77629">MAETTSHPLPPTPPPNIYSPPLRSDSPQIIEPIEERGRGVTPISRPGTSPSRKMSGPTISMSPADDRPYRSSYAAVGADFNSQDYPVSHTPDSLAPGRTLTPQSVPQQDPTRLSPAPQAMLRVRPGEGMADQRRVSSENFTSHGGIELTPFQRRNMRHVSTSALEEESTSDVFEPSRYHHQLLEDAELDAVEKRASRLTLRTDGSGHADHSRISTYGRNLQRPDSGFSSTSDFRGGTYSPSVSPSRPISRSSRSPDTRPLSYVDLLNVPYPQPPPSGAENLVNSGLRTVVGSNANLLSTRKTLEMYRANVKKTSDPAVQYEFAIFMISAAQEEGLEAEGFSDAPVSEKSHASAKDDLLKEAKHILQKLSDRSYPFAQYYLADGYASGLFNKGKEDWDRAFPLFLAASKHGHAEAGYRTALCYEFGWGTRIDAAKAVQFYQHAASKNHPGAMLRLGRACLTGDMGLTKRYREGIRWLKRAAESADFQYNQAPYDLACLHETGFGPDVFVDGTYAAQLFTKAADLGHVEANYRLGQAYEFGQLNCPNDAALSIHFYTGAAERGHALSQMALCAWYMVGVPAVLEKDESEAYEWAKKAAEQGLAKAQYTVGYFTEMGIGCRRDPLEANVWYVKAADQGEERAKHRIAAITAAGNGADPVTAAAGKKAVLRPSKSSGNIGRQGEHNDINMNAESTSLITRNTEGERKKKFGIF</sequence>
<feature type="compositionally biased region" description="Pro residues" evidence="2">
    <location>
        <begin position="8"/>
        <end position="18"/>
    </location>
</feature>
<evidence type="ECO:0000256" key="2">
    <source>
        <dbReference type="SAM" id="MobiDB-lite"/>
    </source>
</evidence>
<name>A0A0D1VN61_9EURO</name>
<dbReference type="PANTHER" id="PTHR46430:SF1">
    <property type="entry name" value="CHITIN SYNTHASE REGULATOR SKT5-RELATED"/>
    <property type="match status" value="1"/>
</dbReference>
<feature type="compositionally biased region" description="Low complexity" evidence="2">
    <location>
        <begin position="239"/>
        <end position="261"/>
    </location>
</feature>
<dbReference type="InterPro" id="IPR051726">
    <property type="entry name" value="Chitin_Synth_Reg"/>
</dbReference>
<dbReference type="SMART" id="SM00671">
    <property type="entry name" value="SEL1"/>
    <property type="match status" value="7"/>
</dbReference>
<dbReference type="SUPFAM" id="SSF81901">
    <property type="entry name" value="HCP-like"/>
    <property type="match status" value="1"/>
</dbReference>
<dbReference type="PANTHER" id="PTHR46430">
    <property type="entry name" value="PROTEIN SKT5-RELATED"/>
    <property type="match status" value="1"/>
</dbReference>
<dbReference type="OrthoDB" id="272077at2759"/>
<protein>
    <recommendedName>
        <fullName evidence="5">Protein SKT5</fullName>
    </recommendedName>
</protein>
<evidence type="ECO:0000313" key="3">
    <source>
        <dbReference type="EMBL" id="KIV77455.1"/>
    </source>
</evidence>
<reference evidence="3 4" key="1">
    <citation type="submission" date="2015-01" db="EMBL/GenBank/DDBJ databases">
        <title>The Genome Sequence of Exophiala sideris CBS121828.</title>
        <authorList>
            <consortium name="The Broad Institute Genomics Platform"/>
            <person name="Cuomo C."/>
            <person name="de Hoog S."/>
            <person name="Gorbushina A."/>
            <person name="Stielow B."/>
            <person name="Teixiera M."/>
            <person name="Abouelleil A."/>
            <person name="Chapman S.B."/>
            <person name="Priest M."/>
            <person name="Young S.K."/>
            <person name="Wortman J."/>
            <person name="Nusbaum C."/>
            <person name="Birren B."/>
        </authorList>
    </citation>
    <scope>NUCLEOTIDE SEQUENCE [LARGE SCALE GENOMIC DNA]</scope>
    <source>
        <strain evidence="3 4">CBS 121828</strain>
    </source>
</reference>
<dbReference type="STRING" id="1016849.A0A0D1VN61"/>
<gene>
    <name evidence="3" type="ORF">PV11_09249</name>
</gene>
<feature type="region of interest" description="Disordered" evidence="2">
    <location>
        <begin position="1"/>
        <end position="154"/>
    </location>
</feature>
<dbReference type="Gene3D" id="1.25.40.10">
    <property type="entry name" value="Tetratricopeptide repeat domain"/>
    <property type="match status" value="2"/>
</dbReference>
<evidence type="ECO:0000313" key="4">
    <source>
        <dbReference type="Proteomes" id="UP000053599"/>
    </source>
</evidence>
<feature type="region of interest" description="Disordered" evidence="2">
    <location>
        <begin position="199"/>
        <end position="278"/>
    </location>
</feature>
<dbReference type="InterPro" id="IPR011990">
    <property type="entry name" value="TPR-like_helical_dom_sf"/>
</dbReference>
<dbReference type="Proteomes" id="UP000053599">
    <property type="component" value="Unassembled WGS sequence"/>
</dbReference>
<dbReference type="AlphaFoldDB" id="A0A0D1VN61"/>
<dbReference type="InterPro" id="IPR006597">
    <property type="entry name" value="Sel1-like"/>
</dbReference>
<organism evidence="3 4">
    <name type="scientific">Exophiala sideris</name>
    <dbReference type="NCBI Taxonomy" id="1016849"/>
    <lineage>
        <taxon>Eukaryota</taxon>
        <taxon>Fungi</taxon>
        <taxon>Dikarya</taxon>
        <taxon>Ascomycota</taxon>
        <taxon>Pezizomycotina</taxon>
        <taxon>Eurotiomycetes</taxon>
        <taxon>Chaetothyriomycetidae</taxon>
        <taxon>Chaetothyriales</taxon>
        <taxon>Herpotrichiellaceae</taxon>
        <taxon>Exophiala</taxon>
    </lineage>
</organism>
<dbReference type="EMBL" id="KN846954">
    <property type="protein sequence ID" value="KIV77455.1"/>
    <property type="molecule type" value="Genomic_DNA"/>
</dbReference>
<feature type="compositionally biased region" description="Polar residues" evidence="2">
    <location>
        <begin position="46"/>
        <end position="61"/>
    </location>
</feature>
<dbReference type="Pfam" id="PF08238">
    <property type="entry name" value="Sel1"/>
    <property type="match status" value="7"/>
</dbReference>
<evidence type="ECO:0000256" key="1">
    <source>
        <dbReference type="ARBA" id="ARBA00022737"/>
    </source>
</evidence>
<keyword evidence="1" id="KW-0677">Repeat</keyword>